<comment type="subcellular location">
    <subcellularLocation>
        <location evidence="1">Nucleus</location>
    </subcellularLocation>
</comment>
<keyword evidence="2" id="KW-0677">Repeat</keyword>
<feature type="region of interest" description="Disordered" evidence="5">
    <location>
        <begin position="393"/>
        <end position="469"/>
    </location>
</feature>
<feature type="compositionally biased region" description="Low complexity" evidence="5">
    <location>
        <begin position="405"/>
        <end position="432"/>
    </location>
</feature>
<dbReference type="InterPro" id="IPR004092">
    <property type="entry name" value="Mbt"/>
</dbReference>
<evidence type="ECO:0000259" key="6">
    <source>
        <dbReference type="PROSITE" id="PS50105"/>
    </source>
</evidence>
<reference evidence="7 8" key="1">
    <citation type="journal article" date="2018" name="J. Allergy Clin. Immunol.">
        <title>High-quality assembly of Dermatophagoides pteronyssinus genome and transcriptome reveals a wide range of novel allergens.</title>
        <authorList>
            <person name="Liu X.Y."/>
            <person name="Yang K.Y."/>
            <person name="Wang M.Q."/>
            <person name="Kwok J.S."/>
            <person name="Zeng X."/>
            <person name="Yang Z."/>
            <person name="Xiao X.J."/>
            <person name="Lau C.P."/>
            <person name="Li Y."/>
            <person name="Huang Z.M."/>
            <person name="Ba J.G."/>
            <person name="Yim A.K."/>
            <person name="Ouyang C.Y."/>
            <person name="Ngai S.M."/>
            <person name="Chan T.F."/>
            <person name="Leung E.L."/>
            <person name="Liu L."/>
            <person name="Liu Z.G."/>
            <person name="Tsui S.K."/>
        </authorList>
    </citation>
    <scope>NUCLEOTIDE SEQUENCE [LARGE SCALE GENOMIC DNA]</scope>
    <source>
        <strain evidence="7">Derp</strain>
    </source>
</reference>
<organism evidence="7 8">
    <name type="scientific">Dermatophagoides pteronyssinus</name>
    <name type="common">European house dust mite</name>
    <dbReference type="NCBI Taxonomy" id="6956"/>
    <lineage>
        <taxon>Eukaryota</taxon>
        <taxon>Metazoa</taxon>
        <taxon>Ecdysozoa</taxon>
        <taxon>Arthropoda</taxon>
        <taxon>Chelicerata</taxon>
        <taxon>Arachnida</taxon>
        <taxon>Acari</taxon>
        <taxon>Acariformes</taxon>
        <taxon>Sarcoptiformes</taxon>
        <taxon>Astigmata</taxon>
        <taxon>Psoroptidia</taxon>
        <taxon>Analgoidea</taxon>
        <taxon>Pyroglyphidae</taxon>
        <taxon>Dermatophagoidinae</taxon>
        <taxon>Dermatophagoides</taxon>
    </lineage>
</organism>
<keyword evidence="8" id="KW-1185">Reference proteome</keyword>
<comment type="caution">
    <text evidence="7">The sequence shown here is derived from an EMBL/GenBank/DDBJ whole genome shotgun (WGS) entry which is preliminary data.</text>
</comment>
<feature type="region of interest" description="Disordered" evidence="5">
    <location>
        <begin position="259"/>
        <end position="327"/>
    </location>
</feature>
<evidence type="ECO:0000256" key="2">
    <source>
        <dbReference type="ARBA" id="ARBA00022737"/>
    </source>
</evidence>
<feature type="domain" description="SAM" evidence="6">
    <location>
        <begin position="616"/>
        <end position="682"/>
    </location>
</feature>
<keyword evidence="3" id="KW-0539">Nucleus</keyword>
<sequence length="698" mass="79348">MEQQNGNGDGHVSDVVIGANDMKTTPNITKKNNNRIIRSLDWDDYLKVCPGRPAPAQYFNHHLDPPDNEFKINQKLEVSSPDSHDFVHLATVVGYMGPRLQLRLDGCDNANDFFELVDSEAISPIGTYKSKGRFFAAPLRFRRDAATYASFCKQVLKNSFYAPERCFKSPPKRPERNYFEPGMKLEAVDKKHPSNICPATIKSVDNMDVEIHLDGWDNNNDYKCPYHSRHLFPVGWCKKTGHILQLPGPKVEYEIDTKKQQRQQQQQSDTSIRQNDLNPCKQTNNNNNVIHSNNNHNNNKVHQNHHEEVDSSLHKTIKVEPTVVGDEESVKKMSINQNHIPHHHNHNQNKNNDHKIQSITSSSSSSSTSTSIDISSKKQMMNNTNKLVNENFQQQQTKPNNNRKLASTASKLPSPSSLTLASDSSIKSSKNIDINKRKHSENNHHNHHHHHHNHQQEKYNNHGTDNKLENSSASLSFAATTTKTTMSTNLKSMEIPLMNAAVKRSPEDEDQCSSTSTPVTSKKIARKSIVGNGHNQNNEHPNQDHDHPQQQPIRKNNKLVEMTQPAKLPLYFVNGQNNNDNNNDNNIVMNNQSSSSSMIMKRYANELPTREIVDHWSVDELLEFLNIRFPEFHKFEQNFRSHEIDGNAFLLLDNHDLMMKFLGVKLGYSLKIIDLIEKINTGGCSGNIMDTTDSSLSN</sequence>
<dbReference type="SMART" id="SM00561">
    <property type="entry name" value="MBT"/>
    <property type="match status" value="2"/>
</dbReference>
<evidence type="ECO:0000256" key="4">
    <source>
        <dbReference type="PROSITE-ProRule" id="PRU00459"/>
    </source>
</evidence>
<dbReference type="CDD" id="cd09509">
    <property type="entry name" value="SAM_Polycomb"/>
    <property type="match status" value="1"/>
</dbReference>
<dbReference type="InterPro" id="IPR013761">
    <property type="entry name" value="SAM/pointed_sf"/>
</dbReference>
<feature type="compositionally biased region" description="Basic and acidic residues" evidence="5">
    <location>
        <begin position="304"/>
        <end position="313"/>
    </location>
</feature>
<feature type="region of interest" description="Disordered" evidence="5">
    <location>
        <begin position="339"/>
        <end position="375"/>
    </location>
</feature>
<dbReference type="Proteomes" id="UP000887458">
    <property type="component" value="Unassembled WGS sequence"/>
</dbReference>
<dbReference type="InterPro" id="IPR001660">
    <property type="entry name" value="SAM"/>
</dbReference>
<feature type="region of interest" description="Disordered" evidence="5">
    <location>
        <begin position="503"/>
        <end position="551"/>
    </location>
</feature>
<dbReference type="PANTHER" id="PTHR12247:SF132">
    <property type="entry name" value="POLYCOMB PROTEIN SCM"/>
    <property type="match status" value="1"/>
</dbReference>
<evidence type="ECO:0000313" key="7">
    <source>
        <dbReference type="EMBL" id="KAH9426134.1"/>
    </source>
</evidence>
<dbReference type="SUPFAM" id="SSF47769">
    <property type="entry name" value="SAM/Pointed domain"/>
    <property type="match status" value="1"/>
</dbReference>
<evidence type="ECO:0000256" key="5">
    <source>
        <dbReference type="SAM" id="MobiDB-lite"/>
    </source>
</evidence>
<dbReference type="Gene3D" id="1.10.150.50">
    <property type="entry name" value="Transcription Factor, Ets-1"/>
    <property type="match status" value="1"/>
</dbReference>
<feature type="compositionally biased region" description="Low complexity" evidence="5">
    <location>
        <begin position="262"/>
        <end position="274"/>
    </location>
</feature>
<dbReference type="PROSITE" id="PS50105">
    <property type="entry name" value="SAM_DOMAIN"/>
    <property type="match status" value="1"/>
</dbReference>
<dbReference type="EMBL" id="NJHN03000012">
    <property type="protein sequence ID" value="KAH9426134.1"/>
    <property type="molecule type" value="Genomic_DNA"/>
</dbReference>
<feature type="repeat" description="MBT" evidence="4">
    <location>
        <begin position="146"/>
        <end position="247"/>
    </location>
</feature>
<dbReference type="SUPFAM" id="SSF63748">
    <property type="entry name" value="Tudor/PWWP/MBT"/>
    <property type="match status" value="2"/>
</dbReference>
<name>A0ABQ8JU60_DERPT</name>
<feature type="compositionally biased region" description="Low complexity" evidence="5">
    <location>
        <begin position="284"/>
        <end position="301"/>
    </location>
</feature>
<dbReference type="InterPro" id="IPR050548">
    <property type="entry name" value="PcG_chromatin_remod_factors"/>
</dbReference>
<evidence type="ECO:0000313" key="8">
    <source>
        <dbReference type="Proteomes" id="UP000887458"/>
    </source>
</evidence>
<feature type="compositionally biased region" description="Basic and acidic residues" evidence="5">
    <location>
        <begin position="454"/>
        <end position="468"/>
    </location>
</feature>
<reference evidence="7 8" key="2">
    <citation type="journal article" date="2022" name="Mol. Biol. Evol.">
        <title>Comparative Genomics Reveals Insights into the Divergent Evolution of Astigmatic Mites and Household Pest Adaptations.</title>
        <authorList>
            <person name="Xiong Q."/>
            <person name="Wan A.T."/>
            <person name="Liu X."/>
            <person name="Fung C.S."/>
            <person name="Xiao X."/>
            <person name="Malainual N."/>
            <person name="Hou J."/>
            <person name="Wang L."/>
            <person name="Wang M."/>
            <person name="Yang K.Y."/>
            <person name="Cui Y."/>
            <person name="Leung E.L."/>
            <person name="Nong W."/>
            <person name="Shin S.K."/>
            <person name="Au S.W."/>
            <person name="Jeong K.Y."/>
            <person name="Chew F.T."/>
            <person name="Hui J.H."/>
            <person name="Leung T.F."/>
            <person name="Tungtrongchitr A."/>
            <person name="Zhong N."/>
            <person name="Liu Z."/>
            <person name="Tsui S.K."/>
        </authorList>
    </citation>
    <scope>NUCLEOTIDE SEQUENCE [LARGE SCALE GENOMIC DNA]</scope>
    <source>
        <strain evidence="7">Derp</strain>
    </source>
</reference>
<dbReference type="Gene3D" id="2.30.30.140">
    <property type="match status" value="2"/>
</dbReference>
<feature type="compositionally biased region" description="Polar residues" evidence="5">
    <location>
        <begin position="393"/>
        <end position="404"/>
    </location>
</feature>
<evidence type="ECO:0000256" key="1">
    <source>
        <dbReference type="ARBA" id="ARBA00004123"/>
    </source>
</evidence>
<dbReference type="PANTHER" id="PTHR12247">
    <property type="entry name" value="POLYCOMB GROUP PROTEIN"/>
    <property type="match status" value="1"/>
</dbReference>
<dbReference type="SMART" id="SM00454">
    <property type="entry name" value="SAM"/>
    <property type="match status" value="1"/>
</dbReference>
<dbReference type="Pfam" id="PF02820">
    <property type="entry name" value="MBT"/>
    <property type="match status" value="2"/>
</dbReference>
<feature type="repeat" description="MBT" evidence="4">
    <location>
        <begin position="40"/>
        <end position="138"/>
    </location>
</feature>
<evidence type="ECO:0000256" key="3">
    <source>
        <dbReference type="ARBA" id="ARBA00023242"/>
    </source>
</evidence>
<gene>
    <name evidence="7" type="primary">SCMH1</name>
    <name evidence="7" type="ORF">DERP_007074</name>
</gene>
<feature type="compositionally biased region" description="Low complexity" evidence="5">
    <location>
        <begin position="357"/>
        <end position="374"/>
    </location>
</feature>
<proteinExistence type="predicted"/>
<dbReference type="Pfam" id="PF00536">
    <property type="entry name" value="SAM_1"/>
    <property type="match status" value="1"/>
</dbReference>
<protein>
    <submittedName>
        <fullName evidence="7">Zinc ion binding</fullName>
    </submittedName>
</protein>
<dbReference type="PROSITE" id="PS51079">
    <property type="entry name" value="MBT"/>
    <property type="match status" value="2"/>
</dbReference>
<accession>A0ABQ8JU60</accession>